<reference evidence="1 2" key="1">
    <citation type="journal article" date="2011" name="Science">
        <title>The Selaginella genome identifies genetic changes associated with the evolution of vascular plants.</title>
        <authorList>
            <person name="Banks J.A."/>
            <person name="Nishiyama T."/>
            <person name="Hasebe M."/>
            <person name="Bowman J.L."/>
            <person name="Gribskov M."/>
            <person name="dePamphilis C."/>
            <person name="Albert V.A."/>
            <person name="Aono N."/>
            <person name="Aoyama T."/>
            <person name="Ambrose B.A."/>
            <person name="Ashton N.W."/>
            <person name="Axtell M.J."/>
            <person name="Barker E."/>
            <person name="Barker M.S."/>
            <person name="Bennetzen J.L."/>
            <person name="Bonawitz N.D."/>
            <person name="Chapple C."/>
            <person name="Cheng C."/>
            <person name="Correa L.G."/>
            <person name="Dacre M."/>
            <person name="DeBarry J."/>
            <person name="Dreyer I."/>
            <person name="Elias M."/>
            <person name="Engstrom E.M."/>
            <person name="Estelle M."/>
            <person name="Feng L."/>
            <person name="Finet C."/>
            <person name="Floyd S.K."/>
            <person name="Frommer W.B."/>
            <person name="Fujita T."/>
            <person name="Gramzow L."/>
            <person name="Gutensohn M."/>
            <person name="Harholt J."/>
            <person name="Hattori M."/>
            <person name="Heyl A."/>
            <person name="Hirai T."/>
            <person name="Hiwatashi Y."/>
            <person name="Ishikawa M."/>
            <person name="Iwata M."/>
            <person name="Karol K.G."/>
            <person name="Koehler B."/>
            <person name="Kolukisaoglu U."/>
            <person name="Kubo M."/>
            <person name="Kurata T."/>
            <person name="Lalonde S."/>
            <person name="Li K."/>
            <person name="Li Y."/>
            <person name="Litt A."/>
            <person name="Lyons E."/>
            <person name="Manning G."/>
            <person name="Maruyama T."/>
            <person name="Michael T.P."/>
            <person name="Mikami K."/>
            <person name="Miyazaki S."/>
            <person name="Morinaga S."/>
            <person name="Murata T."/>
            <person name="Mueller-Roeber B."/>
            <person name="Nelson D.R."/>
            <person name="Obara M."/>
            <person name="Oguri Y."/>
            <person name="Olmstead R.G."/>
            <person name="Onodera N."/>
            <person name="Petersen B.L."/>
            <person name="Pils B."/>
            <person name="Prigge M."/>
            <person name="Rensing S.A."/>
            <person name="Riano-Pachon D.M."/>
            <person name="Roberts A.W."/>
            <person name="Sato Y."/>
            <person name="Scheller H.V."/>
            <person name="Schulz B."/>
            <person name="Schulz C."/>
            <person name="Shakirov E.V."/>
            <person name="Shibagaki N."/>
            <person name="Shinohara N."/>
            <person name="Shippen D.E."/>
            <person name="Soerensen I."/>
            <person name="Sotooka R."/>
            <person name="Sugimoto N."/>
            <person name="Sugita M."/>
            <person name="Sumikawa N."/>
            <person name="Tanurdzic M."/>
            <person name="Theissen G."/>
            <person name="Ulvskov P."/>
            <person name="Wakazuki S."/>
            <person name="Weng J.K."/>
            <person name="Willats W.W."/>
            <person name="Wipf D."/>
            <person name="Wolf P.G."/>
            <person name="Yang L."/>
            <person name="Zimmer A.D."/>
            <person name="Zhu Q."/>
            <person name="Mitros T."/>
            <person name="Hellsten U."/>
            <person name="Loque D."/>
            <person name="Otillar R."/>
            <person name="Salamov A."/>
            <person name="Schmutz J."/>
            <person name="Shapiro H."/>
            <person name="Lindquist E."/>
            <person name="Lucas S."/>
            <person name="Rokhsar D."/>
            <person name="Grigoriev I.V."/>
        </authorList>
    </citation>
    <scope>NUCLEOTIDE SEQUENCE [LARGE SCALE GENOMIC DNA]</scope>
</reference>
<sequence length="198" mass="21997">MACRVDCIKNVILECISSADGSAVVDDSDTVMEAIDGGVTEMGGILKVHFTSMALLKETCMFARLQVLPASTQSLVFKVVNASGQASEYLMQSLFFRGIMFVMEKGLYTPHRFCRGGGKGQEWNEEGQDGREMSYLDIEELKRNSSPASEVSTVEKSFAGITCWYVNFLDEEAWVMKDDGEWITTGKNVPPEFPKFLL</sequence>
<accession>D8SVN9</accession>
<dbReference type="EMBL" id="GL377646">
    <property type="protein sequence ID" value="EFJ11532.1"/>
    <property type="molecule type" value="Genomic_DNA"/>
</dbReference>
<organism evidence="2">
    <name type="scientific">Selaginella moellendorffii</name>
    <name type="common">Spikemoss</name>
    <dbReference type="NCBI Taxonomy" id="88036"/>
    <lineage>
        <taxon>Eukaryota</taxon>
        <taxon>Viridiplantae</taxon>
        <taxon>Streptophyta</taxon>
        <taxon>Embryophyta</taxon>
        <taxon>Tracheophyta</taxon>
        <taxon>Lycopodiopsida</taxon>
        <taxon>Selaginellales</taxon>
        <taxon>Selaginellaceae</taxon>
        <taxon>Selaginella</taxon>
    </lineage>
</organism>
<dbReference type="Proteomes" id="UP000001514">
    <property type="component" value="Unassembled WGS sequence"/>
</dbReference>
<proteinExistence type="predicted"/>
<dbReference type="InParanoid" id="D8SVN9"/>
<protein>
    <submittedName>
        <fullName evidence="1">Uncharacterized protein</fullName>
    </submittedName>
</protein>
<name>D8SVN9_SELML</name>
<dbReference type="KEGG" id="smo:SELMODRAFT_426204"/>
<dbReference type="Gramene" id="EFJ11532">
    <property type="protein sequence ID" value="EFJ11532"/>
    <property type="gene ID" value="SELMODRAFT_426204"/>
</dbReference>
<dbReference type="AlphaFoldDB" id="D8SVN9"/>
<evidence type="ECO:0000313" key="1">
    <source>
        <dbReference type="EMBL" id="EFJ11532.1"/>
    </source>
</evidence>
<gene>
    <name evidence="1" type="ORF">SELMODRAFT_426204</name>
</gene>
<evidence type="ECO:0000313" key="2">
    <source>
        <dbReference type="Proteomes" id="UP000001514"/>
    </source>
</evidence>
<keyword evidence="2" id="KW-1185">Reference proteome</keyword>
<dbReference type="HOGENOM" id="CLU_1380195_0_0_1"/>